<name>A0A834I251_RHYFE</name>
<proteinExistence type="predicted"/>
<dbReference type="PANTHER" id="PTHR11012:SF30">
    <property type="entry name" value="PROTEIN KINASE-LIKE DOMAIN-CONTAINING"/>
    <property type="match status" value="1"/>
</dbReference>
<dbReference type="OrthoDB" id="8250698at2759"/>
<dbReference type="Pfam" id="PF02958">
    <property type="entry name" value="EcKL"/>
    <property type="match status" value="1"/>
</dbReference>
<dbReference type="InterPro" id="IPR004119">
    <property type="entry name" value="EcKL"/>
</dbReference>
<dbReference type="InterPro" id="IPR011009">
    <property type="entry name" value="Kinase-like_dom_sf"/>
</dbReference>
<evidence type="ECO:0000313" key="3">
    <source>
        <dbReference type="Proteomes" id="UP000625711"/>
    </source>
</evidence>
<accession>A0A834I251</accession>
<sequence length="428" mass="49898">MSTLREDIRNILTSIAQVRGIKNSSFEYDTAFDTGDGLISEFFIASIKDLDKNSVLNVGIKKAPDTVLFSSIFDNEYTFYQKAFPALDAFQREIGVSKPFTNIPKCYLASVEPHKQFIAMEDLKIQGYQIHEKSSSLDRKHLESIFKTYGKFHALNFAFKSLREEQARTIAGEAHAGFVQLRDMLLPLIRSCLGACVDIFSQEQVGPENEDILERCRRVYDNLPEYYDRINNYNGRYSCITHGDCWSNNLFFKYSENGELEDLKLIDFQFWKEDTPVHDLSYFFYSGASEDDFDRLDEYLELYHDSLVQYAKQLGCDGHRLLPLDTLKEDWKTYGLFGIFFGIKLWRIKLTIKEDIQDIMHSRDNLDEWNKVLTQQQPPGRIRQHTQLTTYCYVEIIYLTFHYILLEINSVISDILEQAGDNSINTFY</sequence>
<dbReference type="InterPro" id="IPR015897">
    <property type="entry name" value="CHK_kinase-like"/>
</dbReference>
<dbReference type="AlphaFoldDB" id="A0A834I251"/>
<reference evidence="2" key="1">
    <citation type="submission" date="2020-08" db="EMBL/GenBank/DDBJ databases">
        <title>Genome sequencing and assembly of the red palm weevil Rhynchophorus ferrugineus.</title>
        <authorList>
            <person name="Dias G.B."/>
            <person name="Bergman C.M."/>
            <person name="Manee M."/>
        </authorList>
    </citation>
    <scope>NUCLEOTIDE SEQUENCE</scope>
    <source>
        <strain evidence="2">AA-2017</strain>
        <tissue evidence="2">Whole larva</tissue>
    </source>
</reference>
<comment type="caution">
    <text evidence="2">The sequence shown here is derived from an EMBL/GenBank/DDBJ whole genome shotgun (WGS) entry which is preliminary data.</text>
</comment>
<protein>
    <recommendedName>
        <fullName evidence="1">CHK kinase-like domain-containing protein</fullName>
    </recommendedName>
</protein>
<dbReference type="SMART" id="SM00587">
    <property type="entry name" value="CHK"/>
    <property type="match status" value="1"/>
</dbReference>
<dbReference type="Proteomes" id="UP000625711">
    <property type="component" value="Unassembled WGS sequence"/>
</dbReference>
<keyword evidence="3" id="KW-1185">Reference proteome</keyword>
<gene>
    <name evidence="2" type="ORF">GWI33_014192</name>
</gene>
<organism evidence="2 3">
    <name type="scientific">Rhynchophorus ferrugineus</name>
    <name type="common">Red palm weevil</name>
    <name type="synonym">Curculio ferrugineus</name>
    <dbReference type="NCBI Taxonomy" id="354439"/>
    <lineage>
        <taxon>Eukaryota</taxon>
        <taxon>Metazoa</taxon>
        <taxon>Ecdysozoa</taxon>
        <taxon>Arthropoda</taxon>
        <taxon>Hexapoda</taxon>
        <taxon>Insecta</taxon>
        <taxon>Pterygota</taxon>
        <taxon>Neoptera</taxon>
        <taxon>Endopterygota</taxon>
        <taxon>Coleoptera</taxon>
        <taxon>Polyphaga</taxon>
        <taxon>Cucujiformia</taxon>
        <taxon>Curculionidae</taxon>
        <taxon>Dryophthorinae</taxon>
        <taxon>Rhynchophorus</taxon>
    </lineage>
</organism>
<evidence type="ECO:0000313" key="2">
    <source>
        <dbReference type="EMBL" id="KAF7273065.1"/>
    </source>
</evidence>
<dbReference type="SUPFAM" id="SSF56112">
    <property type="entry name" value="Protein kinase-like (PK-like)"/>
    <property type="match status" value="1"/>
</dbReference>
<dbReference type="Gene3D" id="3.90.1200.10">
    <property type="match status" value="1"/>
</dbReference>
<dbReference type="EMBL" id="JAACXV010013576">
    <property type="protein sequence ID" value="KAF7273065.1"/>
    <property type="molecule type" value="Genomic_DNA"/>
</dbReference>
<evidence type="ECO:0000259" key="1">
    <source>
        <dbReference type="SMART" id="SM00587"/>
    </source>
</evidence>
<dbReference type="PANTHER" id="PTHR11012">
    <property type="entry name" value="PROTEIN KINASE-LIKE DOMAIN-CONTAINING"/>
    <property type="match status" value="1"/>
</dbReference>
<feature type="domain" description="CHK kinase-like" evidence="1">
    <location>
        <begin position="118"/>
        <end position="313"/>
    </location>
</feature>